<evidence type="ECO:0000313" key="7">
    <source>
        <dbReference type="EMBL" id="SDP35370.1"/>
    </source>
</evidence>
<dbReference type="OrthoDB" id="305468at2"/>
<feature type="transmembrane region" description="Helical" evidence="3">
    <location>
        <begin position="37"/>
        <end position="60"/>
    </location>
</feature>
<dbReference type="RefSeq" id="WP_089968564.1">
    <property type="nucleotide sequence ID" value="NZ_CP071376.1"/>
</dbReference>
<organism evidence="7 8">
    <name type="scientific">Clostridium gasigenes</name>
    <dbReference type="NCBI Taxonomy" id="94869"/>
    <lineage>
        <taxon>Bacteria</taxon>
        <taxon>Bacillati</taxon>
        <taxon>Bacillota</taxon>
        <taxon>Clostridia</taxon>
        <taxon>Eubacteriales</taxon>
        <taxon>Clostridiaceae</taxon>
        <taxon>Clostridium</taxon>
    </lineage>
</organism>
<protein>
    <submittedName>
        <fullName evidence="7">Cell envelope-related function transcriptional attenuator common domain-containing protein</fullName>
    </submittedName>
    <submittedName>
        <fullName evidence="6">LCP family protein</fullName>
    </submittedName>
</protein>
<dbReference type="EMBL" id="FNJM01000004">
    <property type="protein sequence ID" value="SDP35370.1"/>
    <property type="molecule type" value="Genomic_DNA"/>
</dbReference>
<evidence type="ECO:0000259" key="5">
    <source>
        <dbReference type="Pfam" id="PF13399"/>
    </source>
</evidence>
<dbReference type="Proteomes" id="UP000198597">
    <property type="component" value="Unassembled WGS sequence"/>
</dbReference>
<dbReference type="InterPro" id="IPR027381">
    <property type="entry name" value="LytR/CpsA/Psr_C"/>
</dbReference>
<reference evidence="7 8" key="1">
    <citation type="submission" date="2016-10" db="EMBL/GenBank/DDBJ databases">
        <authorList>
            <person name="de Groot N.N."/>
        </authorList>
    </citation>
    <scope>NUCLEOTIDE SEQUENCE [LARGE SCALE GENOMIC DNA]</scope>
    <source>
        <strain evidence="7 8">DSM 12272</strain>
    </source>
</reference>
<dbReference type="Proteomes" id="UP000585258">
    <property type="component" value="Unassembled WGS sequence"/>
</dbReference>
<dbReference type="Pfam" id="PF03816">
    <property type="entry name" value="LytR_cpsA_psr"/>
    <property type="match status" value="1"/>
</dbReference>
<gene>
    <name evidence="6" type="ORF">H7E68_06030</name>
    <name evidence="7" type="ORF">SAMN04488529_104106</name>
</gene>
<dbReference type="Gene3D" id="3.30.70.2390">
    <property type="match status" value="1"/>
</dbReference>
<dbReference type="Pfam" id="PF13399">
    <property type="entry name" value="LytR_C"/>
    <property type="match status" value="1"/>
</dbReference>
<evidence type="ECO:0000313" key="6">
    <source>
        <dbReference type="EMBL" id="MBB6714288.1"/>
    </source>
</evidence>
<dbReference type="GeneID" id="65308505"/>
<dbReference type="Gene3D" id="3.40.630.190">
    <property type="entry name" value="LCP protein"/>
    <property type="match status" value="1"/>
</dbReference>
<dbReference type="AlphaFoldDB" id="A0A1H0S0T6"/>
<sequence>MGRDRKKYSEAGVSTSKEVERRKKKMKMKKQMRRRRITTLIITLIIGAIIGGGIYIYSFLSGLNSSSLPGAVDPIGKNPVNILVLGMDIGDADQAESEVGRRTDTMMVLNYNPTTKKAKIVSVPRDTMIEVNGAVGENGKLQKYWKMNAAYAIGGDEEVTNQIQDILEIQINYLVKIDYNAFRNIIDAIGGVEMYIDQDMYYDDDGQDLHINFKAGETVNLDGKKAEEFFRWRKNNDGTGFANGDLDRIENQQKFVKKVIEKCISPSVVVKIPKILNVVKASLETNLDANQMLKYAMQLVKLSKEDVTMATVQGETKDIYDQSFFIYDKEMNLELLKSLHSGEGVDSSDKTDMVDISKIQIKSNLKIMVLNATSINGLAGKVKDKMDNLGYGNIETGNTEHQDKSVIMTENKEIKDFLKTDTDIKKVEKLSKKDYQNYDVVIVLGKDYDLSGE</sequence>
<feature type="domain" description="Cell envelope-related transcriptional attenuator" evidence="4">
    <location>
        <begin position="102"/>
        <end position="263"/>
    </location>
</feature>
<evidence type="ECO:0000313" key="9">
    <source>
        <dbReference type="Proteomes" id="UP000585258"/>
    </source>
</evidence>
<dbReference type="InterPro" id="IPR050922">
    <property type="entry name" value="LytR/CpsA/Psr_CW_biosynth"/>
</dbReference>
<keyword evidence="3" id="KW-0472">Membrane</keyword>
<feature type="region of interest" description="Disordered" evidence="2">
    <location>
        <begin position="1"/>
        <end position="30"/>
    </location>
</feature>
<evidence type="ECO:0000256" key="1">
    <source>
        <dbReference type="ARBA" id="ARBA00006068"/>
    </source>
</evidence>
<comment type="similarity">
    <text evidence="1">Belongs to the LytR/CpsA/Psr (LCP) family.</text>
</comment>
<feature type="domain" description="LytR/CpsA/Psr regulator C-terminal" evidence="5">
    <location>
        <begin position="365"/>
        <end position="448"/>
    </location>
</feature>
<evidence type="ECO:0000313" key="8">
    <source>
        <dbReference type="Proteomes" id="UP000198597"/>
    </source>
</evidence>
<dbReference type="STRING" id="94869.SAMN04488529_104106"/>
<evidence type="ECO:0000256" key="3">
    <source>
        <dbReference type="SAM" id="Phobius"/>
    </source>
</evidence>
<dbReference type="PANTHER" id="PTHR33392:SF6">
    <property type="entry name" value="POLYISOPRENYL-TEICHOIC ACID--PEPTIDOGLYCAN TEICHOIC ACID TRANSFERASE TAGU"/>
    <property type="match status" value="1"/>
</dbReference>
<dbReference type="InterPro" id="IPR004474">
    <property type="entry name" value="LytR_CpsA_psr"/>
</dbReference>
<name>A0A1H0S0T6_9CLOT</name>
<dbReference type="PANTHER" id="PTHR33392">
    <property type="entry name" value="POLYISOPRENYL-TEICHOIC ACID--PEPTIDOGLYCAN TEICHOIC ACID TRANSFERASE TAGU"/>
    <property type="match status" value="1"/>
</dbReference>
<keyword evidence="8" id="KW-1185">Reference proteome</keyword>
<evidence type="ECO:0000256" key="2">
    <source>
        <dbReference type="SAM" id="MobiDB-lite"/>
    </source>
</evidence>
<keyword evidence="3" id="KW-0812">Transmembrane</keyword>
<keyword evidence="3" id="KW-1133">Transmembrane helix</keyword>
<dbReference type="EMBL" id="JACKWY010000003">
    <property type="protein sequence ID" value="MBB6714288.1"/>
    <property type="molecule type" value="Genomic_DNA"/>
</dbReference>
<dbReference type="NCBIfam" id="TIGR00350">
    <property type="entry name" value="lytR_cpsA_psr"/>
    <property type="match status" value="1"/>
</dbReference>
<proteinExistence type="inferred from homology"/>
<evidence type="ECO:0000259" key="4">
    <source>
        <dbReference type="Pfam" id="PF03816"/>
    </source>
</evidence>
<accession>A0A1H0S0T6</accession>
<reference evidence="6 9" key="2">
    <citation type="submission" date="2020-08" db="EMBL/GenBank/DDBJ databases">
        <title>Clostridia isolated from Swiss meat.</title>
        <authorList>
            <person name="Wambui J."/>
            <person name="Stevens M.J.A."/>
            <person name="Stephan R."/>
        </authorList>
    </citation>
    <scope>NUCLEOTIDE SEQUENCE [LARGE SCALE GENOMIC DNA]</scope>
    <source>
        <strain evidence="6 9">CM001</strain>
    </source>
</reference>